<comment type="caution">
    <text evidence="3">The sequence shown here is derived from an EMBL/GenBank/DDBJ whole genome shotgun (WGS) entry which is preliminary data.</text>
</comment>
<evidence type="ECO:0000256" key="1">
    <source>
        <dbReference type="SAM" id="MobiDB-lite"/>
    </source>
</evidence>
<dbReference type="Gene3D" id="2.170.270.10">
    <property type="entry name" value="SET domain"/>
    <property type="match status" value="1"/>
</dbReference>
<evidence type="ECO:0000313" key="3">
    <source>
        <dbReference type="EMBL" id="KAK2627466.1"/>
    </source>
</evidence>
<dbReference type="EMBL" id="JAUBYV010000004">
    <property type="protein sequence ID" value="KAK2627466.1"/>
    <property type="molecule type" value="Genomic_DNA"/>
</dbReference>
<dbReference type="PROSITE" id="PS50280">
    <property type="entry name" value="SET"/>
    <property type="match status" value="1"/>
</dbReference>
<dbReference type="SMART" id="SM00317">
    <property type="entry name" value="SET"/>
    <property type="match status" value="1"/>
</dbReference>
<name>A0AAD9WFL0_9HELO</name>
<accession>A0AAD9WFL0</accession>
<evidence type="ECO:0000259" key="2">
    <source>
        <dbReference type="PROSITE" id="PS50280"/>
    </source>
</evidence>
<dbReference type="PANTHER" id="PTHR47332">
    <property type="entry name" value="SET DOMAIN-CONTAINING PROTEIN 5"/>
    <property type="match status" value="1"/>
</dbReference>
<feature type="compositionally biased region" description="Low complexity" evidence="1">
    <location>
        <begin position="237"/>
        <end position="247"/>
    </location>
</feature>
<dbReference type="SUPFAM" id="SSF82199">
    <property type="entry name" value="SET domain"/>
    <property type="match status" value="1"/>
</dbReference>
<reference evidence="3" key="1">
    <citation type="submission" date="2023-06" db="EMBL/GenBank/DDBJ databases">
        <title>Draft genome of Marssonina rosae.</title>
        <authorList>
            <person name="Cheng Q."/>
        </authorList>
    </citation>
    <scope>NUCLEOTIDE SEQUENCE</scope>
    <source>
        <strain evidence="3">R4</strain>
    </source>
</reference>
<dbReference type="Pfam" id="PF00856">
    <property type="entry name" value="SET"/>
    <property type="match status" value="1"/>
</dbReference>
<dbReference type="PANTHER" id="PTHR47332:SF4">
    <property type="entry name" value="SET DOMAIN-CONTAINING PROTEIN 5"/>
    <property type="match status" value="1"/>
</dbReference>
<gene>
    <name evidence="3" type="ORF">QTJ16_003432</name>
</gene>
<evidence type="ECO:0000313" key="4">
    <source>
        <dbReference type="Proteomes" id="UP001285354"/>
    </source>
</evidence>
<protein>
    <recommendedName>
        <fullName evidence="2">SET domain-containing protein</fullName>
    </recommendedName>
</protein>
<dbReference type="Proteomes" id="UP001285354">
    <property type="component" value="Unassembled WGS sequence"/>
</dbReference>
<dbReference type="InterPro" id="IPR001214">
    <property type="entry name" value="SET_dom"/>
</dbReference>
<feature type="compositionally biased region" description="Polar residues" evidence="1">
    <location>
        <begin position="1"/>
        <end position="15"/>
    </location>
</feature>
<dbReference type="InterPro" id="IPR046341">
    <property type="entry name" value="SET_dom_sf"/>
</dbReference>
<feature type="region of interest" description="Disordered" evidence="1">
    <location>
        <begin position="1"/>
        <end position="33"/>
    </location>
</feature>
<dbReference type="CDD" id="cd20071">
    <property type="entry name" value="SET_SMYD"/>
    <property type="match status" value="1"/>
</dbReference>
<organism evidence="3 4">
    <name type="scientific">Diplocarpon rosae</name>
    <dbReference type="NCBI Taxonomy" id="946125"/>
    <lineage>
        <taxon>Eukaryota</taxon>
        <taxon>Fungi</taxon>
        <taxon>Dikarya</taxon>
        <taxon>Ascomycota</taxon>
        <taxon>Pezizomycotina</taxon>
        <taxon>Leotiomycetes</taxon>
        <taxon>Helotiales</taxon>
        <taxon>Drepanopezizaceae</taxon>
        <taxon>Diplocarpon</taxon>
    </lineage>
</organism>
<feature type="region of interest" description="Disordered" evidence="1">
    <location>
        <begin position="237"/>
        <end position="277"/>
    </location>
</feature>
<dbReference type="InterPro" id="IPR053185">
    <property type="entry name" value="SET_domain_protein"/>
</dbReference>
<proteinExistence type="predicted"/>
<keyword evidence="4" id="KW-1185">Reference proteome</keyword>
<sequence length="332" mass="35880">MEKISQNPITPSPRASSAMKAPRTSSLPSHGALDVSLSISPNASPIQHSYYAPPTPPAAPSSLLPKPLRYPETLGTLIEIHESERKGLGVFAARDLLPGTILISEAPIVILQDNGARVDPLDITVNALSPREKESFLSLHAFSRNRNESRSRSILYSNGYSIMDDLATGVFETASRINHSCVPNSHYLWKDSIGRMVFWNRFKLLEGDEVTVDYGHKTKYLKRIYGFDCHCGACTKSGSDGVSSSGSERNKGGGLVDVDSPGGARNGTLKEQNASGVAPRRVAETDVGGWSWGIMVLSHALELGEAEAKERRVARAIGQDAKVFIGKGLRVI</sequence>
<feature type="domain" description="SET" evidence="2">
    <location>
        <begin position="76"/>
        <end position="215"/>
    </location>
</feature>
<dbReference type="AlphaFoldDB" id="A0AAD9WFL0"/>